<name>A0A7W9NKP3_9PSEU</name>
<dbReference type="GO" id="GO:0005737">
    <property type="term" value="C:cytoplasm"/>
    <property type="evidence" value="ECO:0007669"/>
    <property type="project" value="TreeGrafter"/>
</dbReference>
<dbReference type="InterPro" id="IPR014782">
    <property type="entry name" value="Peptidase_M1_dom"/>
</dbReference>
<dbReference type="GO" id="GO:0016020">
    <property type="term" value="C:membrane"/>
    <property type="evidence" value="ECO:0007669"/>
    <property type="project" value="TreeGrafter"/>
</dbReference>
<dbReference type="InterPro" id="IPR050344">
    <property type="entry name" value="Peptidase_M1_aminopeptidases"/>
</dbReference>
<evidence type="ECO:0000313" key="5">
    <source>
        <dbReference type="Proteomes" id="UP000585638"/>
    </source>
</evidence>
<feature type="chain" id="PRO_5039213581" evidence="1">
    <location>
        <begin position="25"/>
        <end position="480"/>
    </location>
</feature>
<dbReference type="AlphaFoldDB" id="A0A7W9NKP3"/>
<keyword evidence="4" id="KW-0378">Hydrolase</keyword>
<protein>
    <submittedName>
        <fullName evidence="4">Aminopeptidase N</fullName>
    </submittedName>
</protein>
<dbReference type="SUPFAM" id="SSF55486">
    <property type="entry name" value="Metalloproteases ('zincins'), catalytic domain"/>
    <property type="match status" value="1"/>
</dbReference>
<evidence type="ECO:0000259" key="3">
    <source>
        <dbReference type="Pfam" id="PF17900"/>
    </source>
</evidence>
<dbReference type="Gene3D" id="1.10.390.10">
    <property type="entry name" value="Neutral Protease Domain 2"/>
    <property type="match status" value="1"/>
</dbReference>
<dbReference type="RefSeq" id="WP_221338229.1">
    <property type="nucleotide sequence ID" value="NZ_BAAAWY010000067.1"/>
</dbReference>
<proteinExistence type="predicted"/>
<dbReference type="Proteomes" id="UP000585638">
    <property type="component" value="Unassembled WGS sequence"/>
</dbReference>
<dbReference type="GO" id="GO:0042277">
    <property type="term" value="F:peptide binding"/>
    <property type="evidence" value="ECO:0007669"/>
    <property type="project" value="TreeGrafter"/>
</dbReference>
<comment type="caution">
    <text evidence="4">The sequence shown here is derived from an EMBL/GenBank/DDBJ whole genome shotgun (WGS) entry which is preliminary data.</text>
</comment>
<dbReference type="InterPro" id="IPR027268">
    <property type="entry name" value="Peptidase_M4/M1_CTD_sf"/>
</dbReference>
<dbReference type="SUPFAM" id="SSF63737">
    <property type="entry name" value="Leukotriene A4 hydrolase N-terminal domain"/>
    <property type="match status" value="1"/>
</dbReference>
<dbReference type="EMBL" id="JACHIR010000001">
    <property type="protein sequence ID" value="MBB5895899.1"/>
    <property type="molecule type" value="Genomic_DNA"/>
</dbReference>
<dbReference type="PANTHER" id="PTHR11533">
    <property type="entry name" value="PROTEASE M1 ZINC METALLOPROTEASE"/>
    <property type="match status" value="1"/>
</dbReference>
<keyword evidence="4" id="KW-0031">Aminopeptidase</keyword>
<keyword evidence="5" id="KW-1185">Reference proteome</keyword>
<keyword evidence="1" id="KW-0732">Signal</keyword>
<feature type="signal peptide" evidence="1">
    <location>
        <begin position="1"/>
        <end position="24"/>
    </location>
</feature>
<evidence type="ECO:0000313" key="4">
    <source>
        <dbReference type="EMBL" id="MBB5895899.1"/>
    </source>
</evidence>
<dbReference type="InterPro" id="IPR042097">
    <property type="entry name" value="Aminopeptidase_N-like_N_sf"/>
</dbReference>
<dbReference type="InterPro" id="IPR045357">
    <property type="entry name" value="Aminopeptidase_N-like_N"/>
</dbReference>
<evidence type="ECO:0000259" key="2">
    <source>
        <dbReference type="Pfam" id="PF01433"/>
    </source>
</evidence>
<keyword evidence="4" id="KW-0645">Protease</keyword>
<accession>A0A7W9NKP3</accession>
<dbReference type="GO" id="GO:0070006">
    <property type="term" value="F:metalloaminopeptidase activity"/>
    <property type="evidence" value="ECO:0007669"/>
    <property type="project" value="TreeGrafter"/>
</dbReference>
<organism evidence="4 5">
    <name type="scientific">Kutzneria kofuensis</name>
    <dbReference type="NCBI Taxonomy" id="103725"/>
    <lineage>
        <taxon>Bacteria</taxon>
        <taxon>Bacillati</taxon>
        <taxon>Actinomycetota</taxon>
        <taxon>Actinomycetes</taxon>
        <taxon>Pseudonocardiales</taxon>
        <taxon>Pseudonocardiaceae</taxon>
        <taxon>Kutzneria</taxon>
    </lineage>
</organism>
<dbReference type="Gene3D" id="2.60.40.1730">
    <property type="entry name" value="tricorn interacting facor f3 domain"/>
    <property type="match status" value="1"/>
</dbReference>
<dbReference type="Pfam" id="PF17900">
    <property type="entry name" value="Peptidase_M1_N"/>
    <property type="match status" value="1"/>
</dbReference>
<feature type="domain" description="Peptidase M1 membrane alanine aminopeptidase" evidence="2">
    <location>
        <begin position="278"/>
        <end position="460"/>
    </location>
</feature>
<gene>
    <name evidence="4" type="ORF">BJ998_007095</name>
</gene>
<feature type="domain" description="Aminopeptidase N-like N-terminal" evidence="3">
    <location>
        <begin position="49"/>
        <end position="224"/>
    </location>
</feature>
<dbReference type="PANTHER" id="PTHR11533:SF174">
    <property type="entry name" value="PUROMYCIN-SENSITIVE AMINOPEPTIDASE-RELATED"/>
    <property type="match status" value="1"/>
</dbReference>
<dbReference type="GO" id="GO:0043171">
    <property type="term" value="P:peptide catabolic process"/>
    <property type="evidence" value="ECO:0007669"/>
    <property type="project" value="TreeGrafter"/>
</dbReference>
<dbReference type="GO" id="GO:0008270">
    <property type="term" value="F:zinc ion binding"/>
    <property type="evidence" value="ECO:0007669"/>
    <property type="project" value="InterPro"/>
</dbReference>
<dbReference type="Pfam" id="PF01433">
    <property type="entry name" value="Peptidase_M1"/>
    <property type="match status" value="1"/>
</dbReference>
<dbReference type="CDD" id="cd09603">
    <property type="entry name" value="M1_APN_like"/>
    <property type="match status" value="1"/>
</dbReference>
<dbReference type="GO" id="GO:0005615">
    <property type="term" value="C:extracellular space"/>
    <property type="evidence" value="ECO:0007669"/>
    <property type="project" value="TreeGrafter"/>
</dbReference>
<sequence>MRRSIMAAAGSVALSIAVAAPATAGPAPGADNLGDRVFATLGNGGYDVEHYDVSFDYRPGTPLMDSAVRIDATATQALSAFSLDSTVRKINSVEVDGRPAQFRTQDSNEKLYVTPDRPLAKGKHFDVEISYVSDRGYDPKSPAPADPEGVHWFEKPDGFVTFAQPDRAHEFFPGNDHPSDKARITTHITVPNDVQAVSNGTLRNKKTVGDRTTYTYGTRDPIPTDTAVFAVGHFTEIDSLGPNGLPLRSYVASSQVDASKAFVDDIPSQVAWVEKQLGPYPFETYGVLGVEGGYFAAMENATLATFDAKSGLQGPIELTATMVHELVHQWFGDAVSVNRWSEDMWLSEGHASLYSFLYQGDKGFRPAEVGLKQWYEQDNSFRASDGPPGRPKDTISVLGTTNSAALMLYGLRTMVGADTFQRIERTFFEKFRNRAASTQDYIDVTNRVTGKDFTGYFKDWLYGDHTPPMPGHPDWVPGKA</sequence>
<evidence type="ECO:0000256" key="1">
    <source>
        <dbReference type="SAM" id="SignalP"/>
    </source>
</evidence>
<reference evidence="4 5" key="1">
    <citation type="submission" date="2020-08" db="EMBL/GenBank/DDBJ databases">
        <title>Sequencing the genomes of 1000 actinobacteria strains.</title>
        <authorList>
            <person name="Klenk H.-P."/>
        </authorList>
    </citation>
    <scope>NUCLEOTIDE SEQUENCE [LARGE SCALE GENOMIC DNA]</scope>
    <source>
        <strain evidence="4 5">DSM 43851</strain>
    </source>
</reference>